<name>A0A075GCK3_9ARCH</name>
<keyword evidence="9" id="KW-0067">ATP-binding</keyword>
<sequence>MPKSKKQTKSSKRQNDIEEQKVQIKSQLKQLGEKIYSDLNSQKFPTIHFPVRSVSNIVYDKKTKQYILGSRTVSRTASNIKHIRPFTQMTWLAFFANELMSNKKSSTLRDVYYSSQAYAVDYEDQPESDAIITDLESVISTARERLNIYPEERSAIFGDLDIEYTVPGYEGNRLNLSSHPDGYLIGPSLSTADFVDTSAEMIIAIEKGGLFNRFVEEKVHSKYKAIIIDTAGQAPRTTRYMLKRLHEELNLPVYIMTDGDVYGEHIAMVIVSGSAGAAHLRDLTVPSAKWLGIWASDIAKYKLPTIPMTEMDFKRVSELKRDPRYQKGVWSKELDVFNEIKAKCELEAFSKYGLTTIVDKYLPEKLEQAKSM</sequence>
<dbReference type="PROSITE" id="PS52041">
    <property type="entry name" value="TOPO_IIB"/>
    <property type="match status" value="1"/>
</dbReference>
<dbReference type="Gene3D" id="1.10.10.10">
    <property type="entry name" value="Winged helix-like DNA-binding domain superfamily/Winged helix DNA-binding domain"/>
    <property type="match status" value="1"/>
</dbReference>
<evidence type="ECO:0000256" key="9">
    <source>
        <dbReference type="HAMAP-Rule" id="MF_00132"/>
    </source>
</evidence>
<dbReference type="InterPro" id="IPR002815">
    <property type="entry name" value="Spo11/TopoVI_A"/>
</dbReference>
<evidence type="ECO:0000313" key="14">
    <source>
        <dbReference type="EMBL" id="AIE99387.1"/>
    </source>
</evidence>
<evidence type="ECO:0000256" key="7">
    <source>
        <dbReference type="ARBA" id="ARBA00023125"/>
    </source>
</evidence>
<keyword evidence="6 9" id="KW-0799">Topoisomerase</keyword>
<feature type="domain" description="Topoisomerase 6 subunit A/Spo11 TOPRIM" evidence="13">
    <location>
        <begin position="201"/>
        <end position="366"/>
    </location>
</feature>
<dbReference type="GO" id="GO:0003918">
    <property type="term" value="F:DNA topoisomerase type II (double strand cut, ATP-hydrolyzing) activity"/>
    <property type="evidence" value="ECO:0007669"/>
    <property type="project" value="UniProtKB-UniRule"/>
</dbReference>
<accession>A0A075GCK3</accession>
<keyword evidence="4 9" id="KW-0479">Metal-binding</keyword>
<dbReference type="PANTHER" id="PTHR10848">
    <property type="entry name" value="MEIOTIC RECOMBINATION PROTEIN SPO11"/>
    <property type="match status" value="1"/>
</dbReference>
<feature type="binding site" evidence="9">
    <location>
        <position position="258"/>
    </location>
    <ligand>
        <name>Mg(2+)</name>
        <dbReference type="ChEBI" id="CHEBI:18420"/>
    </ligand>
</feature>
<evidence type="ECO:0000259" key="13">
    <source>
        <dbReference type="Pfam" id="PF21180"/>
    </source>
</evidence>
<dbReference type="PANTHER" id="PTHR10848:SF0">
    <property type="entry name" value="MEIOTIC RECOMBINATION PROTEIN SPO11"/>
    <property type="match status" value="1"/>
</dbReference>
<evidence type="ECO:0000256" key="1">
    <source>
        <dbReference type="ARBA" id="ARBA00000185"/>
    </source>
</evidence>
<dbReference type="Gene3D" id="3.40.1360.10">
    <property type="match status" value="1"/>
</dbReference>
<dbReference type="InterPro" id="IPR036388">
    <property type="entry name" value="WH-like_DNA-bd_sf"/>
</dbReference>
<reference evidence="14" key="1">
    <citation type="journal article" date="2014" name="Genome Biol. Evol.">
        <title>Pangenome evidence for extensive interdomain horizontal transfer affecting lineage core and shell genes in uncultured planktonic thaumarchaeota and euryarchaeota.</title>
        <authorList>
            <person name="Deschamps P."/>
            <person name="Zivanovic Y."/>
            <person name="Moreira D."/>
            <person name="Rodriguez-Valera F."/>
            <person name="Lopez-Garcia P."/>
        </authorList>
    </citation>
    <scope>NUCLEOTIDE SEQUENCE</scope>
</reference>
<evidence type="ECO:0000256" key="5">
    <source>
        <dbReference type="ARBA" id="ARBA00022842"/>
    </source>
</evidence>
<evidence type="ECO:0000256" key="10">
    <source>
        <dbReference type="PROSITE-ProRule" id="PRU01385"/>
    </source>
</evidence>
<keyword evidence="9" id="KW-0547">Nucleotide-binding</keyword>
<comment type="subunit">
    <text evidence="9">Homodimer. Heterotetramer of two Top6A and two Top6B chains.</text>
</comment>
<dbReference type="GO" id="GO:0005694">
    <property type="term" value="C:chromosome"/>
    <property type="evidence" value="ECO:0007669"/>
    <property type="project" value="InterPro"/>
</dbReference>
<comment type="function">
    <text evidence="9">Relaxes both positive and negative superturns and exhibits a strong decatenase activity.</text>
</comment>
<dbReference type="AlphaFoldDB" id="A0A075GCK3"/>
<dbReference type="CDD" id="cd00223">
    <property type="entry name" value="TOPRIM_TopoIIB_SPO"/>
    <property type="match status" value="1"/>
</dbReference>
<evidence type="ECO:0000256" key="4">
    <source>
        <dbReference type="ARBA" id="ARBA00022723"/>
    </source>
</evidence>
<dbReference type="InterPro" id="IPR013049">
    <property type="entry name" value="Spo11/TopoVI_A_N"/>
</dbReference>
<dbReference type="InterPro" id="IPR036078">
    <property type="entry name" value="Spo11/TopoVI_A_sf"/>
</dbReference>
<evidence type="ECO:0000256" key="11">
    <source>
        <dbReference type="SAM" id="MobiDB-lite"/>
    </source>
</evidence>
<evidence type="ECO:0000256" key="8">
    <source>
        <dbReference type="ARBA" id="ARBA00023235"/>
    </source>
</evidence>
<dbReference type="EC" id="5.6.2.2" evidence="9"/>
<feature type="compositionally biased region" description="Basic residues" evidence="11">
    <location>
        <begin position="1"/>
        <end position="12"/>
    </location>
</feature>
<dbReference type="HAMAP" id="MF_00132">
    <property type="entry name" value="Top6A"/>
    <property type="match status" value="1"/>
</dbReference>
<dbReference type="SUPFAM" id="SSF56726">
    <property type="entry name" value="DNA topoisomerase IV, alpha subunit"/>
    <property type="match status" value="1"/>
</dbReference>
<dbReference type="GO" id="GO:0006265">
    <property type="term" value="P:DNA topological change"/>
    <property type="evidence" value="ECO:0007669"/>
    <property type="project" value="UniProtKB-UniRule"/>
</dbReference>
<comment type="cofactor">
    <cofactor evidence="2 9">
        <name>Mg(2+)</name>
        <dbReference type="ChEBI" id="CHEBI:18420"/>
    </cofactor>
</comment>
<evidence type="ECO:0000256" key="2">
    <source>
        <dbReference type="ARBA" id="ARBA00001946"/>
    </source>
</evidence>
<dbReference type="Pfam" id="PF04406">
    <property type="entry name" value="TP6A_N"/>
    <property type="match status" value="1"/>
</dbReference>
<organism evidence="14">
    <name type="scientific">uncultured marine thaumarchaeote KM3_10_C07</name>
    <dbReference type="NCBI Taxonomy" id="1455986"/>
    <lineage>
        <taxon>Archaea</taxon>
        <taxon>Nitrososphaerota</taxon>
        <taxon>environmental samples</taxon>
    </lineage>
</organism>
<evidence type="ECO:0000256" key="6">
    <source>
        <dbReference type="ARBA" id="ARBA00023029"/>
    </source>
</evidence>
<dbReference type="GO" id="GO:0005524">
    <property type="term" value="F:ATP binding"/>
    <property type="evidence" value="ECO:0007669"/>
    <property type="project" value="UniProtKB-KW"/>
</dbReference>
<dbReference type="EMBL" id="KF900562">
    <property type="protein sequence ID" value="AIE99387.1"/>
    <property type="molecule type" value="Genomic_DNA"/>
</dbReference>
<feature type="domain" description="Spo11/DNA topoisomerase VI subunit A N-terminal" evidence="12">
    <location>
        <begin position="85"/>
        <end position="148"/>
    </location>
</feature>
<dbReference type="PRINTS" id="PR01552">
    <property type="entry name" value="TPISMRASE6A"/>
</dbReference>
<keyword evidence="5 9" id="KW-0460">Magnesium</keyword>
<dbReference type="Pfam" id="PF21180">
    <property type="entry name" value="TOP6A-Spo11_Toprim"/>
    <property type="match status" value="1"/>
</dbReference>
<feature type="active site" description="O-(5'-phospho-DNA)-tyrosine intermediate" evidence="9 10">
    <location>
        <position position="113"/>
    </location>
</feature>
<feature type="region of interest" description="Disordered" evidence="11">
    <location>
        <begin position="1"/>
        <end position="20"/>
    </location>
</feature>
<evidence type="ECO:0000256" key="3">
    <source>
        <dbReference type="ARBA" id="ARBA00006559"/>
    </source>
</evidence>
<protein>
    <recommendedName>
        <fullName evidence="9">Type 2 DNA topoisomerase 6 subunit A</fullName>
        <ecNumber evidence="9">5.6.2.2</ecNumber>
    </recommendedName>
    <alternativeName>
        <fullName evidence="9">Type II DNA topoisomerase VI subunit A</fullName>
    </alternativeName>
</protein>
<proteinExistence type="inferred from homology"/>
<keyword evidence="7 9" id="KW-0238">DNA-binding</keyword>
<dbReference type="InterPro" id="IPR004085">
    <property type="entry name" value="TopoVI_A"/>
</dbReference>
<dbReference type="GO" id="GO:0006260">
    <property type="term" value="P:DNA replication"/>
    <property type="evidence" value="ECO:0007669"/>
    <property type="project" value="UniProtKB-UniRule"/>
</dbReference>
<dbReference type="InterPro" id="IPR034136">
    <property type="entry name" value="TOPRIM_Topo6A/Spo11"/>
</dbReference>
<evidence type="ECO:0000259" key="12">
    <source>
        <dbReference type="Pfam" id="PF04406"/>
    </source>
</evidence>
<dbReference type="GO" id="GO:0003677">
    <property type="term" value="F:DNA binding"/>
    <property type="evidence" value="ECO:0007669"/>
    <property type="project" value="UniProtKB-UniRule"/>
</dbReference>
<gene>
    <name evidence="9 14" type="primary">top6A</name>
</gene>
<dbReference type="GO" id="GO:0000287">
    <property type="term" value="F:magnesium ion binding"/>
    <property type="evidence" value="ECO:0007669"/>
    <property type="project" value="UniProtKB-UniRule"/>
</dbReference>
<comment type="catalytic activity">
    <reaction evidence="1 9 10">
        <text>ATP-dependent breakage, passage and rejoining of double-stranded DNA.</text>
        <dbReference type="EC" id="5.6.2.2"/>
    </reaction>
</comment>
<comment type="similarity">
    <text evidence="3 9 10">Belongs to the TOP6A family.</text>
</comment>
<keyword evidence="8 9" id="KW-0413">Isomerase</keyword>
<dbReference type="PRINTS" id="PR01550">
    <property type="entry name" value="TOP6AFAMILY"/>
</dbReference>
<feature type="binding site" evidence="9">
    <location>
        <position position="206"/>
    </location>
    <ligand>
        <name>Mg(2+)</name>
        <dbReference type="ChEBI" id="CHEBI:18420"/>
    </ligand>
</feature>